<keyword evidence="3" id="KW-1185">Reference proteome</keyword>
<keyword evidence="1" id="KW-0812">Transmembrane</keyword>
<gene>
    <name evidence="2" type="ORF">MsAc7_17110</name>
</gene>
<feature type="transmembrane region" description="Helical" evidence="1">
    <location>
        <begin position="77"/>
        <end position="98"/>
    </location>
</feature>
<dbReference type="Proteomes" id="UP001303587">
    <property type="component" value="Chromosome"/>
</dbReference>
<dbReference type="AlphaFoldDB" id="A0AA97A4X0"/>
<feature type="transmembrane region" description="Helical" evidence="1">
    <location>
        <begin position="7"/>
        <end position="30"/>
    </location>
</feature>
<keyword evidence="1" id="KW-1133">Transmembrane helix</keyword>
<sequence length="336" mass="39064">MADKSKWLISILFLLFLLTSIVFVFLALFFLKEASSHDADYLFKLLLLMIGAAIFEVFIYGLVFFKAKRMNSNPSAINIYSVFIVLMAVVSLFCFYAYMMIAIFGSEKYSEVTSTESIFNFFLLLVNIVLVAFTGYNLFTINKKSQNELKEKNINSDIGFLKSQLDCYFIPLHTIFYTFLIEVGTLDWDTVDEETEHNVAMKINSKIMDLNALIRQYAYLGSEAVAQDSAKFILDFIFYDSIRTESNLSKNERKMHYKDLFRKLLPAESNYYSFIENEFDKHFDGFDEAITPMEAFKTCLNDISIVIEKLDRTIFQINNQIVSKLKYLKEIKEQSK</sequence>
<name>A0AA97A4X0_9EURY</name>
<protein>
    <submittedName>
        <fullName evidence="2">Uncharacterized protein</fullName>
    </submittedName>
</protein>
<evidence type="ECO:0000313" key="2">
    <source>
        <dbReference type="EMBL" id="WNY26138.1"/>
    </source>
</evidence>
<accession>A0AA97A4X0</accession>
<evidence type="ECO:0000313" key="3">
    <source>
        <dbReference type="Proteomes" id="UP001303587"/>
    </source>
</evidence>
<proteinExistence type="predicted"/>
<reference evidence="2 3" key="1">
    <citation type="submission" date="2023-07" db="EMBL/GenBank/DDBJ databases">
        <title>Closed genoem sequence of Methanosarcinaceae archaeon Ac7.</title>
        <authorList>
            <person name="Poehlein A."/>
            <person name="Protasov E."/>
            <person name="Platt K."/>
            <person name="Reeh H."/>
            <person name="Daniel R."/>
            <person name="Brune A."/>
        </authorList>
    </citation>
    <scope>NUCLEOTIDE SEQUENCE [LARGE SCALE GENOMIC DNA]</scope>
    <source>
        <strain evidence="2 3">Ac7</strain>
    </source>
</reference>
<evidence type="ECO:0000256" key="1">
    <source>
        <dbReference type="SAM" id="Phobius"/>
    </source>
</evidence>
<feature type="transmembrane region" description="Helical" evidence="1">
    <location>
        <begin position="42"/>
        <end position="65"/>
    </location>
</feature>
<organism evidence="2 3">
    <name type="scientific">Methanolapillus millepedarum</name>
    <dbReference type="NCBI Taxonomy" id="3028296"/>
    <lineage>
        <taxon>Archaea</taxon>
        <taxon>Methanobacteriati</taxon>
        <taxon>Methanobacteriota</taxon>
        <taxon>Stenosarchaea group</taxon>
        <taxon>Methanomicrobia</taxon>
        <taxon>Methanosarcinales</taxon>
        <taxon>Methanosarcinaceae</taxon>
        <taxon>Methanolapillus</taxon>
    </lineage>
</organism>
<keyword evidence="1" id="KW-0472">Membrane</keyword>
<dbReference type="RefSeq" id="WP_338102470.1">
    <property type="nucleotide sequence ID" value="NZ_CP131060.1"/>
</dbReference>
<dbReference type="GeneID" id="89230807"/>
<feature type="transmembrane region" description="Helical" evidence="1">
    <location>
        <begin position="118"/>
        <end position="139"/>
    </location>
</feature>
<dbReference type="EMBL" id="CP131060">
    <property type="protein sequence ID" value="WNY26138.1"/>
    <property type="molecule type" value="Genomic_DNA"/>
</dbReference>